<evidence type="ECO:0000256" key="2">
    <source>
        <dbReference type="ARBA" id="ARBA00022643"/>
    </source>
</evidence>
<organism evidence="4 5">
    <name type="scientific">Bacteriovorax stolpii</name>
    <name type="common">Bdellovibrio stolpii</name>
    <dbReference type="NCBI Taxonomy" id="960"/>
    <lineage>
        <taxon>Bacteria</taxon>
        <taxon>Pseudomonadati</taxon>
        <taxon>Bdellovibrionota</taxon>
        <taxon>Bacteriovoracia</taxon>
        <taxon>Bacteriovoracales</taxon>
        <taxon>Bacteriovoracaceae</taxon>
        <taxon>Bacteriovorax</taxon>
    </lineage>
</organism>
<dbReference type="PANTHER" id="PTHR32332">
    <property type="entry name" value="2-NITROPROPANE DIOXYGENASE"/>
    <property type="match status" value="1"/>
</dbReference>
<protein>
    <submittedName>
        <fullName evidence="4">Nitronate monooxygenase</fullName>
    </submittedName>
</protein>
<dbReference type="EMBL" id="CP025704">
    <property type="protein sequence ID" value="AUN98306.1"/>
    <property type="molecule type" value="Genomic_DNA"/>
</dbReference>
<dbReference type="Gene3D" id="3.20.20.70">
    <property type="entry name" value="Aldolase class I"/>
    <property type="match status" value="1"/>
</dbReference>
<keyword evidence="2" id="KW-0288">FMN</keyword>
<dbReference type="KEGG" id="bsto:C0V70_09355"/>
<evidence type="ECO:0000313" key="5">
    <source>
        <dbReference type="Proteomes" id="UP000235584"/>
    </source>
</evidence>
<gene>
    <name evidence="4" type="ORF">C0V70_09355</name>
</gene>
<evidence type="ECO:0000256" key="1">
    <source>
        <dbReference type="ARBA" id="ARBA00022630"/>
    </source>
</evidence>
<evidence type="ECO:0000256" key="3">
    <source>
        <dbReference type="ARBA" id="ARBA00023002"/>
    </source>
</evidence>
<keyword evidence="3" id="KW-0560">Oxidoreductase</keyword>
<evidence type="ECO:0000313" key="4">
    <source>
        <dbReference type="EMBL" id="AUN98306.1"/>
    </source>
</evidence>
<dbReference type="Proteomes" id="UP000235584">
    <property type="component" value="Chromosome"/>
</dbReference>
<dbReference type="InterPro" id="IPR013785">
    <property type="entry name" value="Aldolase_TIM"/>
</dbReference>
<dbReference type="AlphaFoldDB" id="A0A2K9NS05"/>
<dbReference type="RefSeq" id="WP_102243597.1">
    <property type="nucleotide sequence ID" value="NZ_CP025704.1"/>
</dbReference>
<keyword evidence="5" id="KW-1185">Reference proteome</keyword>
<dbReference type="GO" id="GO:0018580">
    <property type="term" value="F:nitronate monooxygenase activity"/>
    <property type="evidence" value="ECO:0007669"/>
    <property type="project" value="InterPro"/>
</dbReference>
<accession>A0A2K9NS05</accession>
<dbReference type="CDD" id="cd04730">
    <property type="entry name" value="NPD_like"/>
    <property type="match status" value="1"/>
</dbReference>
<dbReference type="PANTHER" id="PTHR32332:SF20">
    <property type="entry name" value="2-NITROPROPANE DIOXYGENASE-LIKE PROTEIN"/>
    <property type="match status" value="1"/>
</dbReference>
<dbReference type="SUPFAM" id="SSF51412">
    <property type="entry name" value="Inosine monophosphate dehydrogenase (IMPDH)"/>
    <property type="match status" value="1"/>
</dbReference>
<sequence>MKNRITDLFGIQYPIIQGGMVWVSGAKLAASVSNAGGLGLIGAGSMKPDLLKEHILKVQGLTQKPFGVNVPLLYEKAQEQIDCALDLGVKIFFTSAGSPKKFTSYLKQKGAIVVHVTSSPELALKCAEAGVDGIVAEGFEAGGHNGREEITTMTLIPQVREKISLPLMAAGGIASGSSIAAAMALGADGVQMGTRFLMTRESSAHENFKKLALEALPHSTQIMMRKTVPVRLLQNQFSLEIKTIEETFTGEELKNKLNEHLGKYRAKMGMLDGDLAAGELEIGQIVSLIKDVPSVEEVMKELISDYQKTLSRLPLKLD</sequence>
<keyword evidence="1" id="KW-0285">Flavoprotein</keyword>
<reference evidence="4 5" key="1">
    <citation type="submission" date="2018-01" db="EMBL/GenBank/DDBJ databases">
        <title>Complete genome sequence of Bacteriovorax stolpii DSM12778.</title>
        <authorList>
            <person name="Tang B."/>
            <person name="Chang J."/>
        </authorList>
    </citation>
    <scope>NUCLEOTIDE SEQUENCE [LARGE SCALE GENOMIC DNA]</scope>
    <source>
        <strain evidence="4 5">DSM 12778</strain>
    </source>
</reference>
<name>A0A2K9NS05_BACTC</name>
<dbReference type="Pfam" id="PF03060">
    <property type="entry name" value="NMO"/>
    <property type="match status" value="1"/>
</dbReference>
<proteinExistence type="predicted"/>
<keyword evidence="4" id="KW-0503">Monooxygenase</keyword>
<dbReference type="InterPro" id="IPR004136">
    <property type="entry name" value="NMO"/>
</dbReference>